<dbReference type="Proteomes" id="UP000824140">
    <property type="component" value="Unassembled WGS sequence"/>
</dbReference>
<protein>
    <submittedName>
        <fullName evidence="2">DUF4358 domain-containing protein</fullName>
    </submittedName>
</protein>
<dbReference type="InterPro" id="IPR025648">
    <property type="entry name" value="DUF4358"/>
</dbReference>
<evidence type="ECO:0000313" key="2">
    <source>
        <dbReference type="EMBL" id="HIS91901.1"/>
    </source>
</evidence>
<accession>A0A9D1K529</accession>
<dbReference type="PROSITE" id="PS51257">
    <property type="entry name" value="PROKAR_LIPOPROTEIN"/>
    <property type="match status" value="1"/>
</dbReference>
<gene>
    <name evidence="2" type="ORF">IAA84_02675</name>
</gene>
<organism evidence="2 3">
    <name type="scientific">Candidatus Alectryocaccomicrobium excrementavium</name>
    <dbReference type="NCBI Taxonomy" id="2840668"/>
    <lineage>
        <taxon>Bacteria</taxon>
        <taxon>Bacillati</taxon>
        <taxon>Bacillota</taxon>
        <taxon>Clostridia</taxon>
        <taxon>Candidatus Alectryocaccomicrobium</taxon>
    </lineage>
</organism>
<feature type="signal peptide" evidence="1">
    <location>
        <begin position="1"/>
        <end position="24"/>
    </location>
</feature>
<comment type="caution">
    <text evidence="2">The sequence shown here is derived from an EMBL/GenBank/DDBJ whole genome shotgun (WGS) entry which is preliminary data.</text>
</comment>
<reference evidence="2" key="1">
    <citation type="submission" date="2020-10" db="EMBL/GenBank/DDBJ databases">
        <authorList>
            <person name="Gilroy R."/>
        </authorList>
    </citation>
    <scope>NUCLEOTIDE SEQUENCE</scope>
    <source>
        <strain evidence="2">13766</strain>
    </source>
</reference>
<dbReference type="AlphaFoldDB" id="A0A9D1K529"/>
<keyword evidence="1" id="KW-0732">Signal</keyword>
<sequence length="155" mass="16423">MRKASIALALILVLLLSGCAQESAATEIDVASAAQAAVEALTFDDEMTPVTQDLALDFYGVDAADVKAVSAYMSTGATSEELSLWEAANAEAAQRIRQALLSRVERQKELYASYAPEEAKRLDGFCVEERGNYLLLVVAGETASSADAAVKAVFP</sequence>
<evidence type="ECO:0000256" key="1">
    <source>
        <dbReference type="SAM" id="SignalP"/>
    </source>
</evidence>
<feature type="chain" id="PRO_5039043110" evidence="1">
    <location>
        <begin position="25"/>
        <end position="155"/>
    </location>
</feature>
<reference evidence="2" key="2">
    <citation type="journal article" date="2021" name="PeerJ">
        <title>Extensive microbial diversity within the chicken gut microbiome revealed by metagenomics and culture.</title>
        <authorList>
            <person name="Gilroy R."/>
            <person name="Ravi A."/>
            <person name="Getino M."/>
            <person name="Pursley I."/>
            <person name="Horton D.L."/>
            <person name="Alikhan N.F."/>
            <person name="Baker D."/>
            <person name="Gharbi K."/>
            <person name="Hall N."/>
            <person name="Watson M."/>
            <person name="Adriaenssens E.M."/>
            <person name="Foster-Nyarko E."/>
            <person name="Jarju S."/>
            <person name="Secka A."/>
            <person name="Antonio M."/>
            <person name="Oren A."/>
            <person name="Chaudhuri R.R."/>
            <person name="La Ragione R."/>
            <person name="Hildebrand F."/>
            <person name="Pallen M.J."/>
        </authorList>
    </citation>
    <scope>NUCLEOTIDE SEQUENCE</scope>
    <source>
        <strain evidence="2">13766</strain>
    </source>
</reference>
<dbReference type="EMBL" id="DVJN01000053">
    <property type="protein sequence ID" value="HIS91901.1"/>
    <property type="molecule type" value="Genomic_DNA"/>
</dbReference>
<name>A0A9D1K529_9FIRM</name>
<dbReference type="Pfam" id="PF14270">
    <property type="entry name" value="DUF4358"/>
    <property type="match status" value="1"/>
</dbReference>
<proteinExistence type="predicted"/>
<evidence type="ECO:0000313" key="3">
    <source>
        <dbReference type="Proteomes" id="UP000824140"/>
    </source>
</evidence>